<dbReference type="GO" id="GO:0004298">
    <property type="term" value="F:threonine-type endopeptidase activity"/>
    <property type="evidence" value="ECO:0007669"/>
    <property type="project" value="InterPro"/>
</dbReference>
<proteinExistence type="inferred from homology"/>
<dbReference type="NCBIfam" id="TIGR03633">
    <property type="entry name" value="arc_protsome_A"/>
    <property type="match status" value="1"/>
</dbReference>
<dbReference type="Gene3D" id="3.60.20.10">
    <property type="entry name" value="Glutamine Phosphoribosylpyrophosphate, subunit 1, domain 1"/>
    <property type="match status" value="1"/>
</dbReference>
<name>A0A9E7R5K0_9EURY</name>
<gene>
    <name evidence="5 9" type="primary">psmA</name>
    <name evidence="9" type="ORF">N0B31_06190</name>
</gene>
<dbReference type="AlphaFoldDB" id="A0A9E7R5K0"/>
<evidence type="ECO:0000259" key="8">
    <source>
        <dbReference type="PROSITE" id="PS00388"/>
    </source>
</evidence>
<comment type="activity regulation">
    <text evidence="5">The formation of the proteasomal ATPase PAN-20S proteasome complex, via the docking of the C-termini of PAN into the intersubunit pockets in the alpha-rings, triggers opening of the gate for substrate entry. Interconversion between the open-gate and close-gate conformations leads to a dynamic regulation of the 20S proteasome proteolysis activity.</text>
</comment>
<evidence type="ECO:0000256" key="6">
    <source>
        <dbReference type="PROSITE-ProRule" id="PRU00808"/>
    </source>
</evidence>
<accession>A0A9E7R5K0</accession>
<dbReference type="KEGG" id="ssai:N0B31_06190"/>
<evidence type="ECO:0000313" key="9">
    <source>
        <dbReference type="EMBL" id="UWM55871.1"/>
    </source>
</evidence>
<evidence type="ECO:0000256" key="7">
    <source>
        <dbReference type="RuleBase" id="RU000552"/>
    </source>
</evidence>
<dbReference type="EMBL" id="CP104003">
    <property type="protein sequence ID" value="UWM55871.1"/>
    <property type="molecule type" value="Genomic_DNA"/>
</dbReference>
<comment type="subcellular location">
    <subcellularLocation>
        <location evidence="1 5 7">Cytoplasm</location>
    </subcellularLocation>
</comment>
<dbReference type="InterPro" id="IPR000426">
    <property type="entry name" value="Proteasome_asu_N"/>
</dbReference>
<dbReference type="InterPro" id="IPR001353">
    <property type="entry name" value="Proteasome_sua/b"/>
</dbReference>
<keyword evidence="2 5" id="KW-0963">Cytoplasm</keyword>
<reference evidence="9" key="1">
    <citation type="submission" date="2022-09" db="EMBL/GenBank/DDBJ databases">
        <title>Diverse halophilic archaea isolated from saline environments.</title>
        <authorList>
            <person name="Cui H.-L."/>
        </authorList>
    </citation>
    <scope>NUCLEOTIDE SEQUENCE</scope>
    <source>
        <strain evidence="9">ZS-35-S2</strain>
    </source>
</reference>
<dbReference type="GO" id="GO:0010498">
    <property type="term" value="P:proteasomal protein catabolic process"/>
    <property type="evidence" value="ECO:0007669"/>
    <property type="project" value="UniProtKB-UniRule"/>
</dbReference>
<comment type="subunit">
    <text evidence="4">The 20S proteasome core is composed of 14 alpha and 14 beta subunits that assemble into four stacked heptameric rings, resulting in a barrel-shaped structure. The two inner rings, each composed of seven catalytic beta subunits, are sandwiched by two outer rings, each composed of seven alpha subunits. H.volcanii produces at least 2 types of 20S proteasomes: an alpha1-beta proteasome and a proteasome containing all three subunits (alpha1, alpha2, and beta) that appears to be asymmetrical with homo-oligomeric alpha1 and alpha2 rings positioned on separate ends. The catalytic chamber with the active sites is on the inside of the barrel. Has probably a gated structure, the ends of the cylinder being occluded by the N-termini of the alpha-subunits. Is likely capped at one or both ends by the proteasome regulatory ATPase, PAN.</text>
</comment>
<evidence type="ECO:0000313" key="10">
    <source>
        <dbReference type="Proteomes" id="UP001057580"/>
    </source>
</evidence>
<comment type="function">
    <text evidence="5 7">Component of the proteasome core, a large protease complex with broad specificity involved in protein degradation.</text>
</comment>
<dbReference type="HAMAP" id="MF_00289_A">
    <property type="entry name" value="Proteasome_A_A"/>
    <property type="match status" value="1"/>
</dbReference>
<organism evidence="9 10">
    <name type="scientific">Salinirubellus salinus</name>
    <dbReference type="NCBI Taxonomy" id="1364945"/>
    <lineage>
        <taxon>Archaea</taxon>
        <taxon>Methanobacteriati</taxon>
        <taxon>Methanobacteriota</taxon>
        <taxon>Stenosarchaea group</taxon>
        <taxon>Halobacteria</taxon>
        <taxon>Halobacteriales</taxon>
        <taxon>Natronomonadaceae</taxon>
        <taxon>Salinirubellus</taxon>
    </lineage>
</organism>
<dbReference type="PROSITE" id="PS00388">
    <property type="entry name" value="PROTEASOME_ALPHA_1"/>
    <property type="match status" value="1"/>
</dbReference>
<dbReference type="InterPro" id="IPR029055">
    <property type="entry name" value="Ntn_hydrolases_N"/>
</dbReference>
<comment type="subunit">
    <text evidence="5 7">The 20S proteasome core is composed of 14 alpha and 14 beta subunits that assemble into four stacked heptameric rings, resulting in a barrel-shaped structure. The two inner rings, each composed of seven catalytic beta subunits, are sandwiched by two outer rings, each composed of seven alpha subunits. The catalytic chamber with the active sites is on the inside of the barrel. Has a gated structure, the ends of the cylinder being occluded by the N-termini of the alpha-subunits. Is capped at one or both ends by the proteasome regulatory ATPase, PAN.</text>
</comment>
<dbReference type="NCBIfam" id="NF003075">
    <property type="entry name" value="PRK03996.1"/>
    <property type="match status" value="1"/>
</dbReference>
<evidence type="ECO:0000256" key="3">
    <source>
        <dbReference type="ARBA" id="ARBA00022942"/>
    </source>
</evidence>
<dbReference type="PROSITE" id="PS51475">
    <property type="entry name" value="PROTEASOME_ALPHA_2"/>
    <property type="match status" value="1"/>
</dbReference>
<keyword evidence="10" id="KW-1185">Reference proteome</keyword>
<sequence length="245" mass="26510">MQNSQQQAYDRGITIFSPDGRLYQVEYAREAVKRGSPSVGVRTHDGVVLLAGGRVRSSLQVPDSVEKIHKIDDHIGIASAGHAADARQLVDFARRQAQVERLRYEQPVTVESLTKEITDNIQQYTQTGGARPFGVALLVGGVDENGTPRLFETDPSGTPYEWQAVAIGADSEAIQKRLEEEYDEALSLDEGLDLALRAMAAENGGTGTLDPVGMSAARIDAETGAYEALTREELASRIEELGLLG</sequence>
<dbReference type="FunFam" id="3.60.20.10:FF:000004">
    <property type="entry name" value="Proteasome subunit alpha type-4"/>
    <property type="match status" value="1"/>
</dbReference>
<dbReference type="SMART" id="SM00948">
    <property type="entry name" value="Proteasome_A_N"/>
    <property type="match status" value="1"/>
</dbReference>
<dbReference type="InterPro" id="IPR050115">
    <property type="entry name" value="Proteasome_alpha"/>
</dbReference>
<feature type="domain" description="Proteasome alpha-type subunits" evidence="8">
    <location>
        <begin position="9"/>
        <end position="31"/>
    </location>
</feature>
<dbReference type="Pfam" id="PF10584">
    <property type="entry name" value="Proteasome_A_N"/>
    <property type="match status" value="1"/>
</dbReference>
<dbReference type="InterPro" id="IPR019982">
    <property type="entry name" value="Proteasome_asu_arc"/>
</dbReference>
<dbReference type="InterPro" id="IPR023332">
    <property type="entry name" value="Proteasome_alpha-type"/>
</dbReference>
<evidence type="ECO:0000256" key="5">
    <source>
        <dbReference type="HAMAP-Rule" id="MF_00289"/>
    </source>
</evidence>
<dbReference type="GO" id="GO:0019773">
    <property type="term" value="C:proteasome core complex, alpha-subunit complex"/>
    <property type="evidence" value="ECO:0007669"/>
    <property type="project" value="UniProtKB-UniRule"/>
</dbReference>
<dbReference type="GO" id="GO:0005737">
    <property type="term" value="C:cytoplasm"/>
    <property type="evidence" value="ECO:0007669"/>
    <property type="project" value="UniProtKB-SubCell"/>
</dbReference>
<dbReference type="GO" id="GO:0006511">
    <property type="term" value="P:ubiquitin-dependent protein catabolic process"/>
    <property type="evidence" value="ECO:0007669"/>
    <property type="project" value="InterPro"/>
</dbReference>
<keyword evidence="3 5" id="KW-0647">Proteasome</keyword>
<evidence type="ECO:0000256" key="4">
    <source>
        <dbReference type="ARBA" id="ARBA00062996"/>
    </source>
</evidence>
<dbReference type="Pfam" id="PF00227">
    <property type="entry name" value="Proteasome"/>
    <property type="match status" value="1"/>
</dbReference>
<keyword evidence="9" id="KW-0378">Hydrolase</keyword>
<dbReference type="Proteomes" id="UP001057580">
    <property type="component" value="Chromosome"/>
</dbReference>
<protein>
    <recommendedName>
        <fullName evidence="5 7">Proteasome subunit alpha</fullName>
    </recommendedName>
    <alternativeName>
        <fullName evidence="5">20S proteasome alpha subunit</fullName>
    </alternativeName>
    <alternativeName>
        <fullName evidence="5">Proteasome core protein PsmA</fullName>
    </alternativeName>
</protein>
<dbReference type="SUPFAM" id="SSF56235">
    <property type="entry name" value="N-terminal nucleophile aminohydrolases (Ntn hydrolases)"/>
    <property type="match status" value="1"/>
</dbReference>
<evidence type="ECO:0000256" key="1">
    <source>
        <dbReference type="ARBA" id="ARBA00004496"/>
    </source>
</evidence>
<dbReference type="PANTHER" id="PTHR11599">
    <property type="entry name" value="PROTEASOME SUBUNIT ALPHA/BETA"/>
    <property type="match status" value="1"/>
</dbReference>
<comment type="similarity">
    <text evidence="5 6 7">Belongs to the peptidase T1A family.</text>
</comment>
<evidence type="ECO:0000256" key="2">
    <source>
        <dbReference type="ARBA" id="ARBA00022490"/>
    </source>
</evidence>